<reference evidence="3" key="3">
    <citation type="submission" date="2010-09" db="EMBL/GenBank/DDBJ databases">
        <title>Annotation of Gaeumannomyces graminis var. tritici R3-111a-1.</title>
        <authorList>
            <consortium name="The Broad Institute Genome Sequencing Platform"/>
            <person name="Ma L.-J."/>
            <person name="Dead R."/>
            <person name="Young S.K."/>
            <person name="Zeng Q."/>
            <person name="Gargeya S."/>
            <person name="Fitzgerald M."/>
            <person name="Haas B."/>
            <person name="Abouelleil A."/>
            <person name="Alvarado L."/>
            <person name="Arachchi H.M."/>
            <person name="Berlin A."/>
            <person name="Brown A."/>
            <person name="Chapman S.B."/>
            <person name="Chen Z."/>
            <person name="Dunbar C."/>
            <person name="Freedman E."/>
            <person name="Gearin G."/>
            <person name="Gellesch M."/>
            <person name="Goldberg J."/>
            <person name="Griggs A."/>
            <person name="Gujja S."/>
            <person name="Heiman D."/>
            <person name="Howarth C."/>
            <person name="Larson L."/>
            <person name="Lui A."/>
            <person name="MacDonald P.J.P."/>
            <person name="Mehta T."/>
            <person name="Montmayeur A."/>
            <person name="Murphy C."/>
            <person name="Neiman D."/>
            <person name="Pearson M."/>
            <person name="Priest M."/>
            <person name="Roberts A."/>
            <person name="Saif S."/>
            <person name="Shea T."/>
            <person name="Shenoy N."/>
            <person name="Sisk P."/>
            <person name="Stolte C."/>
            <person name="Sykes S."/>
            <person name="Yandava C."/>
            <person name="Wortman J."/>
            <person name="Nusbaum C."/>
            <person name="Birren B."/>
        </authorList>
    </citation>
    <scope>NUCLEOTIDE SEQUENCE</scope>
    <source>
        <strain evidence="3">R3-111a-1</strain>
    </source>
</reference>
<protein>
    <recommendedName>
        <fullName evidence="6">Mid2 domain-containing protein</fullName>
    </recommendedName>
</protein>
<feature type="compositionally biased region" description="Polar residues" evidence="1">
    <location>
        <begin position="317"/>
        <end position="328"/>
    </location>
</feature>
<organism evidence="3">
    <name type="scientific">Gaeumannomyces tritici (strain R3-111a-1)</name>
    <name type="common">Wheat and barley take-all root rot fungus</name>
    <name type="synonym">Gaeumannomyces graminis var. tritici</name>
    <dbReference type="NCBI Taxonomy" id="644352"/>
    <lineage>
        <taxon>Eukaryota</taxon>
        <taxon>Fungi</taxon>
        <taxon>Dikarya</taxon>
        <taxon>Ascomycota</taxon>
        <taxon>Pezizomycotina</taxon>
        <taxon>Sordariomycetes</taxon>
        <taxon>Sordariomycetidae</taxon>
        <taxon>Magnaporthales</taxon>
        <taxon>Magnaporthaceae</taxon>
        <taxon>Gaeumannomyces</taxon>
    </lineage>
</organism>
<feature type="region of interest" description="Disordered" evidence="1">
    <location>
        <begin position="163"/>
        <end position="195"/>
    </location>
</feature>
<accession>J3PC44</accession>
<gene>
    <name evidence="4" type="primary">20351525</name>
    <name evidence="3" type="ORF">GGTG_11067</name>
</gene>
<dbReference type="PANTHER" id="PTHR16861">
    <property type="entry name" value="GLYCOPROTEIN 38"/>
    <property type="match status" value="1"/>
</dbReference>
<proteinExistence type="predicted"/>
<feature type="compositionally biased region" description="Low complexity" evidence="1">
    <location>
        <begin position="255"/>
        <end position="271"/>
    </location>
</feature>
<keyword evidence="2" id="KW-0812">Transmembrane</keyword>
<dbReference type="GeneID" id="20351525"/>
<dbReference type="OrthoDB" id="3945612at2759"/>
<reference evidence="4" key="4">
    <citation type="journal article" date="2015" name="G3 (Bethesda)">
        <title>Genome sequences of three phytopathogenic species of the Magnaporthaceae family of fungi.</title>
        <authorList>
            <person name="Okagaki L.H."/>
            <person name="Nunes C.C."/>
            <person name="Sailsbery J."/>
            <person name="Clay B."/>
            <person name="Brown D."/>
            <person name="John T."/>
            <person name="Oh Y."/>
            <person name="Young N."/>
            <person name="Fitzgerald M."/>
            <person name="Haas B.J."/>
            <person name="Zeng Q."/>
            <person name="Young S."/>
            <person name="Adiconis X."/>
            <person name="Fan L."/>
            <person name="Levin J.Z."/>
            <person name="Mitchell T.K."/>
            <person name="Okubara P.A."/>
            <person name="Farman M.L."/>
            <person name="Kohn L.M."/>
            <person name="Birren B."/>
            <person name="Ma L.-J."/>
            <person name="Dean R.A."/>
        </authorList>
    </citation>
    <scope>NUCLEOTIDE SEQUENCE</scope>
    <source>
        <strain evidence="4">R3-111a-1</strain>
    </source>
</reference>
<sequence length="340" mass="34387">MTAPDPVAYFGNWQFSTNTSKFACPGMDNAPCRPPTSAGASDGVSACATDPNTGQQYCCDGPPSRGRVCWGFESPCKSDGSTINCTDGQRRFCCRAGFEKCSETPGQAAGICWSTHHDPLNNVSYNHLNSIYRSLSSSRPSATSLPFDLLSVVSATATAPFATTSGPAKTASSTGGTGTSTPPPPPADPARSSSSSISGGAIAGIVVGAVAGVALIGLVVFFILRRRRAAAHAYEAPPDGAGSAAGANEKHGAGSSPVEVPANSAAAAEVAGGDGSFYGKPGAPPQELGTDAHSRSELPGQTPQVQELPASPVPTAGVSTMTTPSQYHPSPFTEPRSPPS</sequence>
<reference evidence="4" key="5">
    <citation type="submission" date="2018-04" db="UniProtKB">
        <authorList>
            <consortium name="EnsemblFungi"/>
        </authorList>
    </citation>
    <scope>IDENTIFICATION</scope>
    <source>
        <strain evidence="4">R3-111a-1</strain>
    </source>
</reference>
<dbReference type="EnsemblFungi" id="EJT71814">
    <property type="protein sequence ID" value="EJT71814"/>
    <property type="gene ID" value="GGTG_11067"/>
</dbReference>
<dbReference type="PANTHER" id="PTHR16861:SF4">
    <property type="entry name" value="SH3 DOMAIN PROTEIN (AFU_ORTHOLOGUE AFUA_1G13610)"/>
    <property type="match status" value="1"/>
</dbReference>
<keyword evidence="2" id="KW-0472">Membrane</keyword>
<dbReference type="eggNOG" id="ENOG502SD8Y">
    <property type="taxonomic scope" value="Eukaryota"/>
</dbReference>
<dbReference type="STRING" id="644352.J3PC44"/>
<evidence type="ECO:0000256" key="1">
    <source>
        <dbReference type="SAM" id="MobiDB-lite"/>
    </source>
</evidence>
<dbReference type="RefSeq" id="XP_009227211.1">
    <property type="nucleotide sequence ID" value="XM_009228947.1"/>
</dbReference>
<dbReference type="AlphaFoldDB" id="J3PC44"/>
<dbReference type="HOGENOM" id="CLU_070371_0_0_1"/>
<keyword evidence="2" id="KW-1133">Transmembrane helix</keyword>
<feature type="compositionally biased region" description="Low complexity" evidence="1">
    <location>
        <begin position="163"/>
        <end position="174"/>
    </location>
</feature>
<evidence type="ECO:0000313" key="4">
    <source>
        <dbReference type="EnsemblFungi" id="EJT71814"/>
    </source>
</evidence>
<evidence type="ECO:0008006" key="6">
    <source>
        <dbReference type="Google" id="ProtNLM"/>
    </source>
</evidence>
<evidence type="ECO:0000256" key="2">
    <source>
        <dbReference type="SAM" id="Phobius"/>
    </source>
</evidence>
<feature type="transmembrane region" description="Helical" evidence="2">
    <location>
        <begin position="201"/>
        <end position="224"/>
    </location>
</feature>
<reference evidence="3" key="2">
    <citation type="submission" date="2010-07" db="EMBL/GenBank/DDBJ databases">
        <authorList>
            <consortium name="The Broad Institute Genome Sequencing Platform"/>
            <consortium name="Broad Institute Genome Sequencing Center for Infectious Disease"/>
            <person name="Ma L.-J."/>
            <person name="Dead R."/>
            <person name="Young S."/>
            <person name="Zeng Q."/>
            <person name="Koehrsen M."/>
            <person name="Alvarado L."/>
            <person name="Berlin A."/>
            <person name="Chapman S.B."/>
            <person name="Chen Z."/>
            <person name="Freedman E."/>
            <person name="Gellesch M."/>
            <person name="Goldberg J."/>
            <person name="Griggs A."/>
            <person name="Gujja S."/>
            <person name="Heilman E.R."/>
            <person name="Heiman D."/>
            <person name="Hepburn T."/>
            <person name="Howarth C."/>
            <person name="Jen D."/>
            <person name="Larson L."/>
            <person name="Mehta T."/>
            <person name="Neiman D."/>
            <person name="Pearson M."/>
            <person name="Roberts A."/>
            <person name="Saif S."/>
            <person name="Shea T."/>
            <person name="Shenoy N."/>
            <person name="Sisk P."/>
            <person name="Stolte C."/>
            <person name="Sykes S."/>
            <person name="Walk T."/>
            <person name="White J."/>
            <person name="Yandava C."/>
            <person name="Haas B."/>
            <person name="Nusbaum C."/>
            <person name="Birren B."/>
        </authorList>
    </citation>
    <scope>NUCLEOTIDE SEQUENCE</scope>
    <source>
        <strain evidence="3">R3-111a-1</strain>
    </source>
</reference>
<feature type="region of interest" description="Disordered" evidence="1">
    <location>
        <begin position="236"/>
        <end position="340"/>
    </location>
</feature>
<dbReference type="EMBL" id="GL385400">
    <property type="protein sequence ID" value="EJT71814.1"/>
    <property type="molecule type" value="Genomic_DNA"/>
</dbReference>
<reference evidence="5" key="1">
    <citation type="submission" date="2010-07" db="EMBL/GenBank/DDBJ databases">
        <title>The genome sequence of Gaeumannomyces graminis var. tritici strain R3-111a-1.</title>
        <authorList>
            <consortium name="The Broad Institute Genome Sequencing Platform"/>
            <person name="Ma L.-J."/>
            <person name="Dead R."/>
            <person name="Young S."/>
            <person name="Zeng Q."/>
            <person name="Koehrsen M."/>
            <person name="Alvarado L."/>
            <person name="Berlin A."/>
            <person name="Chapman S.B."/>
            <person name="Chen Z."/>
            <person name="Freedman E."/>
            <person name="Gellesch M."/>
            <person name="Goldberg J."/>
            <person name="Griggs A."/>
            <person name="Gujja S."/>
            <person name="Heilman E.R."/>
            <person name="Heiman D."/>
            <person name="Hepburn T."/>
            <person name="Howarth C."/>
            <person name="Jen D."/>
            <person name="Larson L."/>
            <person name="Mehta T."/>
            <person name="Neiman D."/>
            <person name="Pearson M."/>
            <person name="Roberts A."/>
            <person name="Saif S."/>
            <person name="Shea T."/>
            <person name="Shenoy N."/>
            <person name="Sisk P."/>
            <person name="Stolte C."/>
            <person name="Sykes S."/>
            <person name="Walk T."/>
            <person name="White J."/>
            <person name="Yandava C."/>
            <person name="Haas B."/>
            <person name="Nusbaum C."/>
            <person name="Birren B."/>
        </authorList>
    </citation>
    <scope>NUCLEOTIDE SEQUENCE [LARGE SCALE GENOMIC DNA]</scope>
    <source>
        <strain evidence="5">R3-111a-1</strain>
    </source>
</reference>
<keyword evidence="5" id="KW-1185">Reference proteome</keyword>
<dbReference type="VEuPathDB" id="FungiDB:GGTG_11067"/>
<evidence type="ECO:0000313" key="3">
    <source>
        <dbReference type="EMBL" id="EJT71814.1"/>
    </source>
</evidence>
<dbReference type="Proteomes" id="UP000006039">
    <property type="component" value="Unassembled WGS sequence"/>
</dbReference>
<evidence type="ECO:0000313" key="5">
    <source>
        <dbReference type="Proteomes" id="UP000006039"/>
    </source>
</evidence>
<name>J3PC44_GAET3</name>